<dbReference type="GO" id="GO:0005886">
    <property type="term" value="C:plasma membrane"/>
    <property type="evidence" value="ECO:0007669"/>
    <property type="project" value="UniProtKB-SubCell"/>
</dbReference>
<comment type="similarity">
    <text evidence="4">Belongs to the HflD family.</text>
</comment>
<evidence type="ECO:0000256" key="1">
    <source>
        <dbReference type="ARBA" id="ARBA00022475"/>
    </source>
</evidence>
<dbReference type="RefSeq" id="WP_012824803.1">
    <property type="nucleotide sequence ID" value="NC_013422.1"/>
</dbReference>
<keyword evidence="3 4" id="KW-0472">Membrane</keyword>
<keyword evidence="4" id="KW-0997">Cell inner membrane</keyword>
<dbReference type="GO" id="GO:0005737">
    <property type="term" value="C:cytoplasm"/>
    <property type="evidence" value="ECO:0007669"/>
    <property type="project" value="UniProtKB-SubCell"/>
</dbReference>
<dbReference type="HAMAP" id="MF_00695">
    <property type="entry name" value="HflD_protein"/>
    <property type="match status" value="1"/>
</dbReference>
<accession>D0L248</accession>
<name>D0L248_HALNC</name>
<keyword evidence="1 4" id="KW-1003">Cell membrane</keyword>
<proteinExistence type="inferred from homology"/>
<dbReference type="Gene3D" id="1.10.3890.10">
    <property type="entry name" value="HflD-like"/>
    <property type="match status" value="1"/>
</dbReference>
<dbReference type="PANTHER" id="PTHR38100">
    <property type="entry name" value="HIGH FREQUENCY LYSOGENIZATION PROTEIN HFLD"/>
    <property type="match status" value="1"/>
</dbReference>
<dbReference type="Proteomes" id="UP000009102">
    <property type="component" value="Chromosome"/>
</dbReference>
<dbReference type="EMBL" id="CP001801">
    <property type="protein sequence ID" value="ACX96771.1"/>
    <property type="molecule type" value="Genomic_DNA"/>
</dbReference>
<dbReference type="AlphaFoldDB" id="D0L248"/>
<dbReference type="HOGENOM" id="CLU_098920_0_0_6"/>
<protein>
    <recommendedName>
        <fullName evidence="4">High frequency lysogenization protein HflD homolog</fullName>
    </recommendedName>
</protein>
<reference evidence="5 6" key="1">
    <citation type="submission" date="2009-10" db="EMBL/GenBank/DDBJ databases">
        <title>Complete sequence of Halothiobacillus neapolitanus c2.</title>
        <authorList>
            <consortium name="US DOE Joint Genome Institute"/>
            <person name="Lucas S."/>
            <person name="Copeland A."/>
            <person name="Lapidus A."/>
            <person name="Glavina del Rio T."/>
            <person name="Tice H."/>
            <person name="Bruce D."/>
            <person name="Goodwin L."/>
            <person name="Pitluck S."/>
            <person name="Davenport K."/>
            <person name="Brettin T."/>
            <person name="Detter J.C."/>
            <person name="Han C."/>
            <person name="Tapia R."/>
            <person name="Larimer F."/>
            <person name="Land M."/>
            <person name="Hauser L."/>
            <person name="Kyrpides N."/>
            <person name="Mikhailova N."/>
            <person name="Kerfeld C."/>
            <person name="Cannon G."/>
            <person name="Heinhort S."/>
        </authorList>
    </citation>
    <scope>NUCLEOTIDE SEQUENCE [LARGE SCALE GENOMIC DNA]</scope>
    <source>
        <strain evidence="6">ATCC 23641 / c2</strain>
    </source>
</reference>
<dbReference type="InterPro" id="IPR007451">
    <property type="entry name" value="HflD"/>
</dbReference>
<evidence type="ECO:0000256" key="3">
    <source>
        <dbReference type="ARBA" id="ARBA00023136"/>
    </source>
</evidence>
<dbReference type="NCBIfam" id="NF001246">
    <property type="entry name" value="PRK00218.1-2"/>
    <property type="match status" value="1"/>
</dbReference>
<sequence>MSTIEDQTIAIAAVLQCCRLVRELAYEGRIEHEHLIAANIQSLFNFDPKDTADTFGGNIHDLNLGLESFLKLLSGGERQASDTEIIRYAVNLIGVTKAFMNDSDMMRKLHQRLETLKPAFLEHGVDDALMTDLNQLYRETISTLPVRIVINGEKRFLEEPRIASHIRSLLLAGVRATVLWRQVGGTRWALLLRRGQYLKAVRKLSLGHE</sequence>
<evidence type="ECO:0000313" key="6">
    <source>
        <dbReference type="Proteomes" id="UP000009102"/>
    </source>
</evidence>
<dbReference type="STRING" id="555778.Hneap_1949"/>
<dbReference type="Pfam" id="PF04356">
    <property type="entry name" value="DUF489"/>
    <property type="match status" value="1"/>
</dbReference>
<dbReference type="SUPFAM" id="SSF101322">
    <property type="entry name" value="YcfC-like"/>
    <property type="match status" value="1"/>
</dbReference>
<dbReference type="eggNOG" id="COG2915">
    <property type="taxonomic scope" value="Bacteria"/>
</dbReference>
<gene>
    <name evidence="4" type="primary">hflD</name>
    <name evidence="5" type="ordered locus">Hneap_1949</name>
</gene>
<keyword evidence="6" id="KW-1185">Reference proteome</keyword>
<comment type="subcellular location">
    <subcellularLocation>
        <location evidence="4">Cytoplasm</location>
    </subcellularLocation>
    <subcellularLocation>
        <location evidence="4">Cell inner membrane</location>
        <topology evidence="4">Peripheral membrane protein</topology>
        <orientation evidence="4">Cytoplasmic side</orientation>
    </subcellularLocation>
</comment>
<evidence type="ECO:0000256" key="2">
    <source>
        <dbReference type="ARBA" id="ARBA00022490"/>
    </source>
</evidence>
<dbReference type="KEGG" id="hna:Hneap_1949"/>
<evidence type="ECO:0000313" key="5">
    <source>
        <dbReference type="EMBL" id="ACX96771.1"/>
    </source>
</evidence>
<dbReference type="PANTHER" id="PTHR38100:SF1">
    <property type="entry name" value="HIGH FREQUENCY LYSOGENIZATION PROTEIN HFLD"/>
    <property type="match status" value="1"/>
</dbReference>
<keyword evidence="2 4" id="KW-0963">Cytoplasm</keyword>
<organism evidence="5 6">
    <name type="scientific">Halothiobacillus neapolitanus (strain ATCC 23641 / DSM 15147 / CIP 104769 / NCIMB 8539 / c2)</name>
    <name type="common">Thiobacillus neapolitanus</name>
    <dbReference type="NCBI Taxonomy" id="555778"/>
    <lineage>
        <taxon>Bacteria</taxon>
        <taxon>Pseudomonadati</taxon>
        <taxon>Pseudomonadota</taxon>
        <taxon>Gammaproteobacteria</taxon>
        <taxon>Chromatiales</taxon>
        <taxon>Halothiobacillaceae</taxon>
        <taxon>Halothiobacillus</taxon>
    </lineage>
</organism>
<dbReference type="OrthoDB" id="9788031at2"/>
<evidence type="ECO:0000256" key="4">
    <source>
        <dbReference type="HAMAP-Rule" id="MF_00695"/>
    </source>
</evidence>
<dbReference type="InterPro" id="IPR035932">
    <property type="entry name" value="HflD-like_sf"/>
</dbReference>